<evidence type="ECO:0000256" key="1">
    <source>
        <dbReference type="SAM" id="MobiDB-lite"/>
    </source>
</evidence>
<organism evidence="3">
    <name type="scientific">Lepeophtheirus salmonis</name>
    <name type="common">Salmon louse</name>
    <name type="synonym">Caligus salmonis</name>
    <dbReference type="NCBI Taxonomy" id="72036"/>
    <lineage>
        <taxon>Eukaryota</taxon>
        <taxon>Metazoa</taxon>
        <taxon>Ecdysozoa</taxon>
        <taxon>Arthropoda</taxon>
        <taxon>Crustacea</taxon>
        <taxon>Multicrustacea</taxon>
        <taxon>Hexanauplia</taxon>
        <taxon>Copepoda</taxon>
        <taxon>Siphonostomatoida</taxon>
        <taxon>Caligidae</taxon>
        <taxon>Lepeophtheirus</taxon>
    </lineage>
</organism>
<reference evidence="3" key="1">
    <citation type="submission" date="2014-05" db="EMBL/GenBank/DDBJ databases">
        <authorList>
            <person name="Chronopoulou M."/>
        </authorList>
    </citation>
    <scope>NUCLEOTIDE SEQUENCE</scope>
    <source>
        <tissue evidence="3">Whole organism</tissue>
    </source>
</reference>
<sequence>MQFKIHFIGFLWTLLLCIISLSWANDNNRFFIPWFHPRYTCLRNCGKDVQERSYCCYTIKVDKCCFGGSFHPTDSNSNGDYLGSFHPPNSNVESNNDFLGSFYPTNSKIINQQRTLLTPSESIIDTQLPNGINPLIYIFPQSTESVPNYVNLPSTHDPSLNTQQENRILVPPGSSINPGGGNTKILIPPGYESQFPNNGNTKILIPPGYESRFPNNENTKILIPPGYESRFPNNENTKILIPPGYEPRFPNNGNTKILIPPGYESRFPNNGNTKILIPPGYESRFPNNGNTKILIPPGYESLFPNYGNTKILIPPGTSIDSNENHKILLPPGYQSGFRKTGRFSGAFIIDSPENKNILLPPQTNIQVQNETKQVYQTINPLPPSDKQPASRILIPEGWNKPVRNGTKILTSGSSVTPLPESEVHQDISRKRKTRSILRNFFLPGILNDQVPSSYGGSGSFGGESSSFGGSGSFGGESSSYGGSGSFGGSS</sequence>
<name>A0A0K2UZB7_LEPSM</name>
<proteinExistence type="predicted"/>
<feature type="non-terminal residue" evidence="3">
    <location>
        <position position="490"/>
    </location>
</feature>
<feature type="chain" id="PRO_5005489102" evidence="2">
    <location>
        <begin position="25"/>
        <end position="490"/>
    </location>
</feature>
<feature type="region of interest" description="Disordered" evidence="1">
    <location>
        <begin position="453"/>
        <end position="490"/>
    </location>
</feature>
<protein>
    <submittedName>
        <fullName evidence="3">Uncharacterized protein</fullName>
    </submittedName>
</protein>
<dbReference type="AlphaFoldDB" id="A0A0K2UZB7"/>
<accession>A0A0K2UZB7</accession>
<feature type="compositionally biased region" description="Gly residues" evidence="1">
    <location>
        <begin position="481"/>
        <end position="490"/>
    </location>
</feature>
<feature type="signal peptide" evidence="2">
    <location>
        <begin position="1"/>
        <end position="24"/>
    </location>
</feature>
<dbReference type="EMBL" id="HACA01025700">
    <property type="protein sequence ID" value="CDW43061.1"/>
    <property type="molecule type" value="Transcribed_RNA"/>
</dbReference>
<keyword evidence="2" id="KW-0732">Signal</keyword>
<evidence type="ECO:0000256" key="2">
    <source>
        <dbReference type="SAM" id="SignalP"/>
    </source>
</evidence>
<evidence type="ECO:0000313" key="3">
    <source>
        <dbReference type="EMBL" id="CDW43061.1"/>
    </source>
</evidence>
<feature type="region of interest" description="Disordered" evidence="1">
    <location>
        <begin position="410"/>
        <end position="429"/>
    </location>
</feature>